<name>A0ABX8N3C7_9PSED</name>
<dbReference type="Pfam" id="PF06438">
    <property type="entry name" value="HasA"/>
    <property type="match status" value="1"/>
</dbReference>
<evidence type="ECO:0000313" key="1">
    <source>
        <dbReference type="EMBL" id="QXH50851.1"/>
    </source>
</evidence>
<gene>
    <name evidence="1" type="ORF">KSS94_23380</name>
</gene>
<proteinExistence type="predicted"/>
<organism evidence="1 2">
    <name type="scientific">Pseudomonas fakonensis</name>
    <dbReference type="NCBI Taxonomy" id="2842355"/>
    <lineage>
        <taxon>Bacteria</taxon>
        <taxon>Pseudomonadati</taxon>
        <taxon>Pseudomonadota</taxon>
        <taxon>Gammaproteobacteria</taxon>
        <taxon>Pseudomonadales</taxon>
        <taxon>Pseudomonadaceae</taxon>
        <taxon>Pseudomonas</taxon>
    </lineage>
</organism>
<dbReference type="EMBL" id="CP077076">
    <property type="protein sequence ID" value="QXH50851.1"/>
    <property type="molecule type" value="Genomic_DNA"/>
</dbReference>
<keyword evidence="2" id="KW-1185">Reference proteome</keyword>
<dbReference type="PIRSF" id="PIRSF019876">
    <property type="entry name" value="HasA"/>
    <property type="match status" value="1"/>
</dbReference>
<dbReference type="InterPro" id="IPR010495">
    <property type="entry name" value="HasA_haem-bd"/>
</dbReference>
<dbReference type="Proteomes" id="UP001046350">
    <property type="component" value="Chromosome"/>
</dbReference>
<evidence type="ECO:0000313" key="2">
    <source>
        <dbReference type="Proteomes" id="UP001046350"/>
    </source>
</evidence>
<reference evidence="1" key="1">
    <citation type="journal article" date="2021" name="Microorganisms">
        <title>The Ever-Expanding Pseudomonas Genus: Description of 43 New Species and Partition of the Pseudomonas putida Group.</title>
        <authorList>
            <person name="Girard L."/>
            <person name="Lood C."/>
            <person name="Hofte M."/>
            <person name="Vandamme P."/>
            <person name="Rokni-Zadeh H."/>
            <person name="van Noort V."/>
            <person name="Lavigne R."/>
            <person name="De Mot R."/>
        </authorList>
    </citation>
    <scope>NUCLEOTIDE SEQUENCE</scope>
    <source>
        <strain evidence="1">COW40</strain>
    </source>
</reference>
<sequence>MTLSVNYAATFANVSVDSYLAFWSTSFKTADHGSSNTGGFSNGTFSGDQYAISGSGSSYAFIADSDTSNGLNYVFNPALPASSTQNHYLWGELDNVSLGQQLGGGGGSDYSLSNFVVTFGGLDLSSALGDGRVAGANDVHDVIYGLMQGNTSALESVLDNLLADYGVSTNNTFADISAALAAGPVSTVSADAVGVQALPEDLALAA</sequence>
<protein>
    <submittedName>
        <fullName evidence="1">Heme acquisition protein HasA</fullName>
    </submittedName>
</protein>
<dbReference type="RefSeq" id="WP_217840407.1">
    <property type="nucleotide sequence ID" value="NZ_CP077076.1"/>
</dbReference>
<accession>A0ABX8N3C7</accession>